<dbReference type="Gene3D" id="3.30.420.610">
    <property type="entry name" value="LOTUS domain-like"/>
    <property type="match status" value="2"/>
</dbReference>
<dbReference type="InterPro" id="IPR021139">
    <property type="entry name" value="NYN"/>
</dbReference>
<dbReference type="Gene3D" id="3.40.50.1010">
    <property type="entry name" value="5'-nuclease"/>
    <property type="match status" value="1"/>
</dbReference>
<dbReference type="GO" id="GO:0004540">
    <property type="term" value="F:RNA nuclease activity"/>
    <property type="evidence" value="ECO:0007669"/>
    <property type="project" value="InterPro"/>
</dbReference>
<reference evidence="3 4" key="1">
    <citation type="submission" date="2020-08" db="EMBL/GenBank/DDBJ databases">
        <title>Plant Genome Project.</title>
        <authorList>
            <person name="Zhang R.-G."/>
        </authorList>
    </citation>
    <scope>NUCLEOTIDE SEQUENCE [LARGE SCALE GENOMIC DNA]</scope>
    <source>
        <tissue evidence="3">Rhizome</tissue>
    </source>
</reference>
<organism evidence="3 4">
    <name type="scientific">Zingiber officinale</name>
    <name type="common">Ginger</name>
    <name type="synonym">Amomum zingiber</name>
    <dbReference type="NCBI Taxonomy" id="94328"/>
    <lineage>
        <taxon>Eukaryota</taxon>
        <taxon>Viridiplantae</taxon>
        <taxon>Streptophyta</taxon>
        <taxon>Embryophyta</taxon>
        <taxon>Tracheophyta</taxon>
        <taxon>Spermatophyta</taxon>
        <taxon>Magnoliopsida</taxon>
        <taxon>Liliopsida</taxon>
        <taxon>Zingiberales</taxon>
        <taxon>Zingiberaceae</taxon>
        <taxon>Zingiber</taxon>
    </lineage>
</organism>
<feature type="region of interest" description="Disordered" evidence="1">
    <location>
        <begin position="1023"/>
        <end position="1066"/>
    </location>
</feature>
<feature type="compositionally biased region" description="Polar residues" evidence="1">
    <location>
        <begin position="1042"/>
        <end position="1052"/>
    </location>
</feature>
<dbReference type="Pfam" id="PF01936">
    <property type="entry name" value="NYN"/>
    <property type="match status" value="1"/>
</dbReference>
<dbReference type="Proteomes" id="UP000734854">
    <property type="component" value="Unassembled WGS sequence"/>
</dbReference>
<dbReference type="PANTHER" id="PTHR14379:SF6">
    <property type="entry name" value="EMB|CAB71880.1"/>
    <property type="match status" value="1"/>
</dbReference>
<feature type="compositionally biased region" description="Basic and acidic residues" evidence="1">
    <location>
        <begin position="1002"/>
        <end position="1011"/>
    </location>
</feature>
<feature type="compositionally biased region" description="Polar residues" evidence="1">
    <location>
        <begin position="764"/>
        <end position="773"/>
    </location>
</feature>
<dbReference type="PROSITE" id="PS51644">
    <property type="entry name" value="HTH_OST"/>
    <property type="match status" value="2"/>
</dbReference>
<evidence type="ECO:0000313" key="4">
    <source>
        <dbReference type="Proteomes" id="UP000734854"/>
    </source>
</evidence>
<evidence type="ECO:0000256" key="1">
    <source>
        <dbReference type="SAM" id="MobiDB-lite"/>
    </source>
</evidence>
<protein>
    <recommendedName>
        <fullName evidence="2">HTH OST-type domain-containing protein</fullName>
    </recommendedName>
</protein>
<gene>
    <name evidence="3" type="ORF">ZIOFF_050162</name>
</gene>
<proteinExistence type="predicted"/>
<feature type="region of interest" description="Disordered" evidence="1">
    <location>
        <begin position="922"/>
        <end position="944"/>
    </location>
</feature>
<dbReference type="InterPro" id="IPR041966">
    <property type="entry name" value="LOTUS-like"/>
</dbReference>
<dbReference type="InterPro" id="IPR025605">
    <property type="entry name" value="OST-HTH/LOTUS_dom"/>
</dbReference>
<feature type="compositionally biased region" description="Acidic residues" evidence="1">
    <location>
        <begin position="982"/>
        <end position="993"/>
    </location>
</feature>
<feature type="domain" description="HTH OST-type" evidence="2">
    <location>
        <begin position="278"/>
        <end position="352"/>
    </location>
</feature>
<dbReference type="InterPro" id="IPR024768">
    <property type="entry name" value="Marf1"/>
</dbReference>
<evidence type="ECO:0000313" key="3">
    <source>
        <dbReference type="EMBL" id="KAG6488907.1"/>
    </source>
</evidence>
<feature type="compositionally biased region" description="Basic and acidic residues" evidence="1">
    <location>
        <begin position="1053"/>
        <end position="1062"/>
    </location>
</feature>
<dbReference type="GO" id="GO:0010468">
    <property type="term" value="P:regulation of gene expression"/>
    <property type="evidence" value="ECO:0007669"/>
    <property type="project" value="InterPro"/>
</dbReference>
<feature type="region of interest" description="Disordered" evidence="1">
    <location>
        <begin position="354"/>
        <end position="427"/>
    </location>
</feature>
<feature type="compositionally biased region" description="Polar residues" evidence="1">
    <location>
        <begin position="360"/>
        <end position="370"/>
    </location>
</feature>
<dbReference type="Pfam" id="PF12872">
    <property type="entry name" value="OST-HTH"/>
    <property type="match status" value="2"/>
</dbReference>
<dbReference type="AlphaFoldDB" id="A0A8J5FGD5"/>
<feature type="domain" description="HTH OST-type" evidence="2">
    <location>
        <begin position="849"/>
        <end position="923"/>
    </location>
</feature>
<evidence type="ECO:0000259" key="2">
    <source>
        <dbReference type="PROSITE" id="PS51644"/>
    </source>
</evidence>
<name>A0A8J5FGD5_ZINOF</name>
<dbReference type="CDD" id="cd08824">
    <property type="entry name" value="LOTUS"/>
    <property type="match status" value="2"/>
</dbReference>
<dbReference type="PANTHER" id="PTHR14379">
    <property type="entry name" value="LIMKAIN B LKAP"/>
    <property type="match status" value="1"/>
</dbReference>
<accession>A0A8J5FGD5</accession>
<keyword evidence="4" id="KW-1185">Reference proteome</keyword>
<feature type="region of interest" description="Disordered" evidence="1">
    <location>
        <begin position="746"/>
        <end position="773"/>
    </location>
</feature>
<feature type="region of interest" description="Disordered" evidence="1">
    <location>
        <begin position="981"/>
        <end position="1011"/>
    </location>
</feature>
<comment type="caution">
    <text evidence="3">The sequence shown here is derived from an EMBL/GenBank/DDBJ whole genome shotgun (WGS) entry which is preliminary data.</text>
</comment>
<sequence length="1128" mass="126591">MNTRIFRFVSPVHFYSPSPLSPLRVSLLLIHSVAGGAALPRRPDLPPRLPRAFCPTHSFSSSSKKHHEEDGRDVKVAVWWDFENCSIPAGVNVFLVAQRITSALRSNGIKGPVTITAFGDALQLSRTSQEALTSTGVCLTHVPRGGKNSSDKSFMADLVYWISQNPPPVHFFLISGDKDFANILHRLRMSNYNILLASRESTPAVLCSAATMMWSWACLVKGNNATAKHFNHPPDGLYGSWYGHHKNALDDPFSEMEQANGKGEESVELSAESKPRPIPKVFVNAIRQILHSYPEGINMSDLRNELKRINVNVDRDFFGYKKFSHILTSMPSILKFIPSTSLEGQPLVVSRHFKAADSSPMRSKTTQDFDQSVGEVSHTPKQDGKSISVAPNNDVGHTPLTPDSPANQEEIDSDNNKRSSRTHRQYGVNEGGVFQNFKRYFFRFQQLKEPSSLCAKENNAEANHDVSTSKQRKNIFESRFLQRIWVLMNHPSTNLPAGRIASISGLDSTSNKDSGEAEPTCDVIEKLKCEDKKTNWKNKFSPSKIFREVSESPETDKTTGHSDMQTFHPETKQNFFKRIAGWWSKKSEKDQEAVLEPGKEVINKCTIVNQTPPLDVFSKGYFWDALESFLLTSKGAELISKSRTRQVYVVYFIFLYRSTFILFNLYQMDQVVHGLQKEGPWVLKDLSKAQLLDLVNLMITEKKWINVSIFQTFPFKLTFNEQKCVTSHSYNSNGLSSLFTAKISKASTQRQPEQKTSDHKSGLMGSSFTETTSANQPQNFVEFKAWFQKAYRSKEDLQPEDLEKMFESIFSIKVVPSSYGYPDLQSLIAACLSDDNHKKTKSSPSREKILSDCRKLLIELFDEYPDGFLMSTFKPAFLQKYSYVLSCQTLGYPKLASLLEIMPGVRIESNFVLPAERFLSDSSFTNQPTQDDKVDTSNSTDPETAADDCAWEELGPVHETVACGDLTAAPIKDKELTYDEASLSDDEFSDPEEVNTPQLQDPEGKSGRCREESSLIQILDSWYGNKEGGEKSQAQGCKGVNHNEQARANQEGGQRESSKDGCETEQVGDAAVLVDCSKDKPENLNDVKPKLRFRKRFSFVSDSKDDKEKLVDSILGSLKKSGNSKLAS</sequence>
<feature type="compositionally biased region" description="Basic and acidic residues" evidence="1">
    <location>
        <begin position="752"/>
        <end position="761"/>
    </location>
</feature>
<dbReference type="GO" id="GO:0005777">
    <property type="term" value="C:peroxisome"/>
    <property type="evidence" value="ECO:0007669"/>
    <property type="project" value="InterPro"/>
</dbReference>
<dbReference type="CDD" id="cd10910">
    <property type="entry name" value="PIN_limkain_b1_N_like"/>
    <property type="match status" value="1"/>
</dbReference>
<dbReference type="EMBL" id="JACMSC010000014">
    <property type="protein sequence ID" value="KAG6488907.1"/>
    <property type="molecule type" value="Genomic_DNA"/>
</dbReference>